<dbReference type="InterPro" id="IPR014317">
    <property type="entry name" value="Transcription_activator_PspF"/>
</dbReference>
<evidence type="ECO:0000313" key="8">
    <source>
        <dbReference type="Proteomes" id="UP001626549"/>
    </source>
</evidence>
<evidence type="ECO:0000256" key="1">
    <source>
        <dbReference type="ARBA" id="ARBA00022741"/>
    </source>
</evidence>
<dbReference type="SUPFAM" id="SSF52540">
    <property type="entry name" value="P-loop containing nucleoside triphosphate hydrolases"/>
    <property type="match status" value="1"/>
</dbReference>
<keyword evidence="3" id="KW-0805">Transcription regulation</keyword>
<feature type="domain" description="Sigma-54 factor interaction" evidence="6">
    <location>
        <begin position="7"/>
        <end position="237"/>
    </location>
</feature>
<keyword evidence="2" id="KW-0067">ATP-binding</keyword>
<dbReference type="PANTHER" id="PTHR32071:SF38">
    <property type="entry name" value="PSP OPERON TRANSCRIPTIONAL ACTIVATOR"/>
    <property type="match status" value="1"/>
</dbReference>
<dbReference type="InterPro" id="IPR058031">
    <property type="entry name" value="AAA_lid_NorR"/>
</dbReference>
<dbReference type="PANTHER" id="PTHR32071">
    <property type="entry name" value="TRANSCRIPTIONAL REGULATORY PROTEIN"/>
    <property type="match status" value="1"/>
</dbReference>
<accession>A0ABZ0IDG1</accession>
<sequence>MRTPDNMLGESSALAAALDHLSQLASIQRPVLVLGERGTGKELAAERLHYLSPRWDAPFIKVNCAAMAETLLESELFGHEAGAFTGASKLHVGRFERADGGTLLLDEIGTMSPRLQEKLLRLIEYGEFERLGGQRTLRVDVRVIGSTNADLRAMAEAQAFRSDLLDRLSFDVVHMPALRHRGDDIALLARHFAVQMSAELSWEQFPGFASGVLAQLKEYAWPGNVRELKNVVERSLHRWADQESPIAELIIDPFESPWPEYINEQRGLSSPIAETPARARAYLHAPAAATTSATTSATTYDDSKPKIKNLRDRVDAYERELLATALEQNDGNQRRTAEALELSYDQLRGLVRKHKLNRRKSR</sequence>
<dbReference type="Gene3D" id="1.10.10.60">
    <property type="entry name" value="Homeodomain-like"/>
    <property type="match status" value="1"/>
</dbReference>
<keyword evidence="4" id="KW-0238">DNA-binding</keyword>
<organism evidence="7 8">
    <name type="scientific">Congregibacter brevis</name>
    <dbReference type="NCBI Taxonomy" id="3081201"/>
    <lineage>
        <taxon>Bacteria</taxon>
        <taxon>Pseudomonadati</taxon>
        <taxon>Pseudomonadota</taxon>
        <taxon>Gammaproteobacteria</taxon>
        <taxon>Cellvibrionales</taxon>
        <taxon>Halieaceae</taxon>
        <taxon>Congregibacter</taxon>
    </lineage>
</organism>
<dbReference type="InterPro" id="IPR002078">
    <property type="entry name" value="Sigma_54_int"/>
</dbReference>
<dbReference type="Proteomes" id="UP001626549">
    <property type="component" value="Chromosome"/>
</dbReference>
<dbReference type="NCBIfam" id="TIGR02974">
    <property type="entry name" value="phageshock_pspF"/>
    <property type="match status" value="1"/>
</dbReference>
<dbReference type="InterPro" id="IPR009057">
    <property type="entry name" value="Homeodomain-like_sf"/>
</dbReference>
<dbReference type="PROSITE" id="PS00688">
    <property type="entry name" value="SIGMA54_INTERACT_3"/>
    <property type="match status" value="1"/>
</dbReference>
<dbReference type="InterPro" id="IPR027417">
    <property type="entry name" value="P-loop_NTPase"/>
</dbReference>
<dbReference type="CDD" id="cd00009">
    <property type="entry name" value="AAA"/>
    <property type="match status" value="1"/>
</dbReference>
<gene>
    <name evidence="7" type="primary">pspF</name>
    <name evidence="7" type="ORF">R0137_12595</name>
</gene>
<evidence type="ECO:0000313" key="7">
    <source>
        <dbReference type="EMBL" id="WOJ96076.1"/>
    </source>
</evidence>
<dbReference type="SUPFAM" id="SSF46689">
    <property type="entry name" value="Homeodomain-like"/>
    <property type="match status" value="1"/>
</dbReference>
<dbReference type="PROSITE" id="PS00676">
    <property type="entry name" value="SIGMA54_INTERACT_2"/>
    <property type="match status" value="1"/>
</dbReference>
<dbReference type="InterPro" id="IPR003593">
    <property type="entry name" value="AAA+_ATPase"/>
</dbReference>
<dbReference type="InterPro" id="IPR025943">
    <property type="entry name" value="Sigma_54_int_dom_ATP-bd_2"/>
</dbReference>
<dbReference type="EMBL" id="CP136865">
    <property type="protein sequence ID" value="WOJ96076.1"/>
    <property type="molecule type" value="Genomic_DNA"/>
</dbReference>
<keyword evidence="5" id="KW-0804">Transcription</keyword>
<name>A0ABZ0IDG1_9GAMM</name>
<reference evidence="7 8" key="1">
    <citation type="submission" date="2023-10" db="EMBL/GenBank/DDBJ databases">
        <title>Two novel species belonging to the OM43/NOR5 clade.</title>
        <authorList>
            <person name="Park M."/>
        </authorList>
    </citation>
    <scope>NUCLEOTIDE SEQUENCE [LARGE SCALE GENOMIC DNA]</scope>
    <source>
        <strain evidence="7 8">IMCC45268</strain>
    </source>
</reference>
<evidence type="ECO:0000259" key="6">
    <source>
        <dbReference type="PROSITE" id="PS50045"/>
    </source>
</evidence>
<protein>
    <submittedName>
        <fullName evidence="7">Phage shock protein operon transcriptional activator</fullName>
    </submittedName>
</protein>
<dbReference type="Pfam" id="PF02954">
    <property type="entry name" value="HTH_8"/>
    <property type="match status" value="1"/>
</dbReference>
<evidence type="ECO:0000256" key="2">
    <source>
        <dbReference type="ARBA" id="ARBA00022840"/>
    </source>
</evidence>
<proteinExistence type="predicted"/>
<dbReference type="Pfam" id="PF25601">
    <property type="entry name" value="AAA_lid_14"/>
    <property type="match status" value="1"/>
</dbReference>
<dbReference type="PROSITE" id="PS50045">
    <property type="entry name" value="SIGMA54_INTERACT_4"/>
    <property type="match status" value="1"/>
</dbReference>
<dbReference type="Gene3D" id="1.10.8.60">
    <property type="match status" value="1"/>
</dbReference>
<dbReference type="InterPro" id="IPR025944">
    <property type="entry name" value="Sigma_54_int_dom_CS"/>
</dbReference>
<dbReference type="InterPro" id="IPR002197">
    <property type="entry name" value="HTH_Fis"/>
</dbReference>
<dbReference type="Pfam" id="PF00158">
    <property type="entry name" value="Sigma54_activat"/>
    <property type="match status" value="1"/>
</dbReference>
<dbReference type="RefSeq" id="WP_407326766.1">
    <property type="nucleotide sequence ID" value="NZ_CP136865.1"/>
</dbReference>
<keyword evidence="8" id="KW-1185">Reference proteome</keyword>
<evidence type="ECO:0000256" key="5">
    <source>
        <dbReference type="ARBA" id="ARBA00023163"/>
    </source>
</evidence>
<dbReference type="Gene3D" id="3.40.50.300">
    <property type="entry name" value="P-loop containing nucleotide triphosphate hydrolases"/>
    <property type="match status" value="1"/>
</dbReference>
<evidence type="ECO:0000256" key="4">
    <source>
        <dbReference type="ARBA" id="ARBA00023125"/>
    </source>
</evidence>
<dbReference type="SMART" id="SM00382">
    <property type="entry name" value="AAA"/>
    <property type="match status" value="1"/>
</dbReference>
<keyword evidence="1" id="KW-0547">Nucleotide-binding</keyword>
<evidence type="ECO:0000256" key="3">
    <source>
        <dbReference type="ARBA" id="ARBA00023015"/>
    </source>
</evidence>